<dbReference type="EMBL" id="CP063362">
    <property type="protein sequence ID" value="QRG09130.1"/>
    <property type="molecule type" value="Genomic_DNA"/>
</dbReference>
<reference evidence="2 3" key="1">
    <citation type="submission" date="2020-10" db="EMBL/GenBank/DDBJ databases">
        <title>Degradation of 1,4-Dioxane by Xanthobacter sp. YN2, via a Novel Group-2 Soluble Di-Iron Monooxygenase.</title>
        <authorList>
            <person name="Ma F."/>
            <person name="Wang Y."/>
            <person name="Yang J."/>
            <person name="Guo H."/>
            <person name="Su D."/>
            <person name="Yu L."/>
        </authorList>
    </citation>
    <scope>NUCLEOTIDE SEQUENCE [LARGE SCALE GENOMIC DNA]</scope>
    <source>
        <strain evidence="2 3">YN2</strain>
    </source>
</reference>
<dbReference type="SUPFAM" id="SSF53850">
    <property type="entry name" value="Periplasmic binding protein-like II"/>
    <property type="match status" value="1"/>
</dbReference>
<sequence>MPKTQPHASPGASGGPSRRAVLTGLGAMAAAGLPLATWPAAADVAADLAAARKEGTLVVWHSDQEADVVNFLKVFTERTGIPAVQQRILPGVAMPKLQAEMRAGSTDVDIYMNADPGLMDLLREKNQLLRYETPELAAYAPEFLSQPPGYWTTYCVNLGALMYDTRTVSPADAPKTWMDLLDPRWKDQIGFQNAAAGTQYGWWYVLRSVLPPSFWTGLAAQKPRAYASSTQILSSLQNGSLKIGGKVSAYQYVKAAREKQSIAVVYPSEGTPATNHVAGIIAATKRPNAAKVFIDFLLSKDGQYVFNDIQGSPSARKDVVIPGVASISDIKVLVPTNFEDFKSNARHAEFVALWNKITGF</sequence>
<proteinExistence type="predicted"/>
<evidence type="ECO:0000313" key="3">
    <source>
        <dbReference type="Proteomes" id="UP000596427"/>
    </source>
</evidence>
<dbReference type="AlphaFoldDB" id="A0A974SKR9"/>
<organism evidence="2 3">
    <name type="scientific">Xanthobacter dioxanivorans</name>
    <dbReference type="NCBI Taxonomy" id="2528964"/>
    <lineage>
        <taxon>Bacteria</taxon>
        <taxon>Pseudomonadati</taxon>
        <taxon>Pseudomonadota</taxon>
        <taxon>Alphaproteobacteria</taxon>
        <taxon>Hyphomicrobiales</taxon>
        <taxon>Xanthobacteraceae</taxon>
        <taxon>Xanthobacter</taxon>
    </lineage>
</organism>
<accession>A0A974SKR9</accession>
<gene>
    <name evidence="2" type="ORF">EZH22_13160</name>
</gene>
<dbReference type="InterPro" id="IPR006311">
    <property type="entry name" value="TAT_signal"/>
</dbReference>
<dbReference type="Gene3D" id="3.40.190.10">
    <property type="entry name" value="Periplasmic binding protein-like II"/>
    <property type="match status" value="2"/>
</dbReference>
<dbReference type="PROSITE" id="PS51318">
    <property type="entry name" value="TAT"/>
    <property type="match status" value="1"/>
</dbReference>
<keyword evidence="3" id="KW-1185">Reference proteome</keyword>
<keyword evidence="1" id="KW-0732">Signal</keyword>
<evidence type="ECO:0000256" key="1">
    <source>
        <dbReference type="ARBA" id="ARBA00022729"/>
    </source>
</evidence>
<dbReference type="RefSeq" id="WP_203196047.1">
    <property type="nucleotide sequence ID" value="NZ_CP063362.1"/>
</dbReference>
<dbReference type="KEGG" id="xdi:EZH22_13160"/>
<evidence type="ECO:0000313" key="2">
    <source>
        <dbReference type="EMBL" id="QRG09130.1"/>
    </source>
</evidence>
<name>A0A974SKR9_9HYPH</name>
<dbReference type="Proteomes" id="UP000596427">
    <property type="component" value="Chromosome"/>
</dbReference>
<dbReference type="Pfam" id="PF13343">
    <property type="entry name" value="SBP_bac_6"/>
    <property type="match status" value="1"/>
</dbReference>
<dbReference type="PANTHER" id="PTHR30006">
    <property type="entry name" value="THIAMINE-BINDING PERIPLASMIC PROTEIN-RELATED"/>
    <property type="match status" value="1"/>
</dbReference>
<protein>
    <submittedName>
        <fullName evidence="2">Extracellular solute-binding protein</fullName>
    </submittedName>
</protein>